<evidence type="ECO:0000256" key="5">
    <source>
        <dbReference type="ARBA" id="ARBA00022781"/>
    </source>
</evidence>
<keyword evidence="9 10" id="KW-0066">ATP synthesis</keyword>
<dbReference type="OMA" id="KSGAWKN"/>
<sequence>MSKLVSGVVAASKPILANFLHYGKVELIPPKPSEFGAIKDGIAHVVHQAKSGGWKNLTVKEAWLNSLIAAEITFWFYVGEVIGKRSLIGYEV</sequence>
<dbReference type="STRING" id="121845.Q0PXW4"/>
<evidence type="ECO:0000256" key="3">
    <source>
        <dbReference type="ARBA" id="ARBA00022448"/>
    </source>
</evidence>
<organism evidence="11">
    <name type="scientific">Diaphorina citri</name>
    <name type="common">Asian citrus psyllid</name>
    <dbReference type="NCBI Taxonomy" id="121845"/>
    <lineage>
        <taxon>Eukaryota</taxon>
        <taxon>Metazoa</taxon>
        <taxon>Ecdysozoa</taxon>
        <taxon>Arthropoda</taxon>
        <taxon>Hexapoda</taxon>
        <taxon>Insecta</taxon>
        <taxon>Pterygota</taxon>
        <taxon>Neoptera</taxon>
        <taxon>Paraneoptera</taxon>
        <taxon>Hemiptera</taxon>
        <taxon>Sternorrhyncha</taxon>
        <taxon>Psylloidea</taxon>
        <taxon>Psyllidae</taxon>
        <taxon>Diaphorininae</taxon>
        <taxon>Diaphorina</taxon>
    </lineage>
</organism>
<reference evidence="11" key="1">
    <citation type="submission" date="2006-06" db="EMBL/GenBank/DDBJ databases">
        <title>Ribosomal proteins of the Asian citrus psyllid, Diaphorina citri.</title>
        <authorList>
            <person name="Hunter W.B."/>
            <person name="Hunnicutt L.E."/>
            <person name="Hall D.G."/>
        </authorList>
    </citation>
    <scope>NUCLEOTIDE SEQUENCE</scope>
    <source>
        <tissue evidence="11">Whole body</tissue>
    </source>
</reference>
<dbReference type="InterPro" id="IPR006808">
    <property type="entry name" value="ATP_synth_F0_gsu_mt"/>
</dbReference>
<keyword evidence="4 10" id="KW-0138">CF(0)</keyword>
<keyword evidence="5 10" id="KW-0375">Hydrogen ion transport</keyword>
<reference evidence="13" key="2">
    <citation type="submission" date="2025-04" db="UniProtKB">
        <authorList>
            <consortium name="RefSeq"/>
        </authorList>
    </citation>
    <scope>IDENTIFICATION</scope>
</reference>
<dbReference type="KEGG" id="dci:103517650"/>
<dbReference type="AlphaFoldDB" id="Q0PXW4"/>
<protein>
    <recommendedName>
        <fullName evidence="10">ATP synthase subunit g</fullName>
        <shortName evidence="10">ATPase subunit g</shortName>
    </recommendedName>
</protein>
<accession>Q0PXW4</accession>
<comment type="similarity">
    <text evidence="2 10">Belongs to the ATPase g subunit family.</text>
</comment>
<dbReference type="GO" id="GO:0015986">
    <property type="term" value="P:proton motive force-driven ATP synthesis"/>
    <property type="evidence" value="ECO:0007669"/>
    <property type="project" value="UniProtKB-UniRule"/>
</dbReference>
<keyword evidence="3 10" id="KW-0813">Transport</keyword>
<dbReference type="RefSeq" id="XP_008480912.1">
    <property type="nucleotide sequence ID" value="XM_008482690.3"/>
</dbReference>
<dbReference type="GO" id="GO:0045259">
    <property type="term" value="C:proton-transporting ATP synthase complex"/>
    <property type="evidence" value="ECO:0007669"/>
    <property type="project" value="UniProtKB-UniRule"/>
</dbReference>
<evidence type="ECO:0000256" key="7">
    <source>
        <dbReference type="ARBA" id="ARBA00023128"/>
    </source>
</evidence>
<keyword evidence="6 10" id="KW-0406">Ion transport</keyword>
<evidence type="ECO:0000313" key="13">
    <source>
        <dbReference type="RefSeq" id="XP_008480912.1"/>
    </source>
</evidence>
<name>Q0PXW4_DIACI</name>
<dbReference type="GO" id="GO:0015078">
    <property type="term" value="F:proton transmembrane transporter activity"/>
    <property type="evidence" value="ECO:0007669"/>
    <property type="project" value="UniProtKB-UniRule"/>
</dbReference>
<dbReference type="PIRSF" id="PIRSF017835">
    <property type="entry name" value="ATP-synth_g_mitoch_animal"/>
    <property type="match status" value="1"/>
</dbReference>
<evidence type="ECO:0000256" key="6">
    <source>
        <dbReference type="ARBA" id="ARBA00023065"/>
    </source>
</evidence>
<gene>
    <name evidence="13" type="primary">LOC103517650</name>
</gene>
<dbReference type="GeneID" id="103517650"/>
<keyword evidence="7 10" id="KW-0496">Mitochondrion</keyword>
<dbReference type="Pfam" id="PF04718">
    <property type="entry name" value="ATP-synt_G"/>
    <property type="match status" value="1"/>
</dbReference>
<evidence type="ECO:0000256" key="10">
    <source>
        <dbReference type="PIRNR" id="PIRNR017835"/>
    </source>
</evidence>
<keyword evidence="8 10" id="KW-0472">Membrane</keyword>
<keyword evidence="12" id="KW-1185">Reference proteome</keyword>
<dbReference type="OrthoDB" id="437at2759"/>
<dbReference type="GO" id="GO:0031966">
    <property type="term" value="C:mitochondrial membrane"/>
    <property type="evidence" value="ECO:0007669"/>
    <property type="project" value="UniProtKB-SubCell"/>
</dbReference>
<dbReference type="EMBL" id="DQ673422">
    <property type="protein sequence ID" value="ABG81995.1"/>
    <property type="molecule type" value="mRNA"/>
</dbReference>
<dbReference type="PaxDb" id="121845-Q0PXW4"/>
<evidence type="ECO:0000256" key="1">
    <source>
        <dbReference type="ARBA" id="ARBA00004325"/>
    </source>
</evidence>
<evidence type="ECO:0000313" key="11">
    <source>
        <dbReference type="EMBL" id="ABG81995.1"/>
    </source>
</evidence>
<evidence type="ECO:0000313" key="12">
    <source>
        <dbReference type="Proteomes" id="UP000079169"/>
    </source>
</evidence>
<dbReference type="PANTHER" id="PTHR12386">
    <property type="entry name" value="ATP SYNTHASE SUBUNIT"/>
    <property type="match status" value="1"/>
</dbReference>
<comment type="subcellular location">
    <subcellularLocation>
        <location evidence="1">Mitochondrion membrane</location>
    </subcellularLocation>
</comment>
<proteinExistence type="evidence at transcript level"/>
<evidence type="ECO:0000256" key="2">
    <source>
        <dbReference type="ARBA" id="ARBA00005699"/>
    </source>
</evidence>
<evidence type="ECO:0000256" key="9">
    <source>
        <dbReference type="ARBA" id="ARBA00023310"/>
    </source>
</evidence>
<evidence type="ECO:0000256" key="4">
    <source>
        <dbReference type="ARBA" id="ARBA00022547"/>
    </source>
</evidence>
<dbReference type="InterPro" id="IPR016702">
    <property type="entry name" value="ATP5MG_metazoa"/>
</dbReference>
<dbReference type="Proteomes" id="UP000079169">
    <property type="component" value="Unplaced"/>
</dbReference>
<evidence type="ECO:0000256" key="8">
    <source>
        <dbReference type="ARBA" id="ARBA00023136"/>
    </source>
</evidence>